<name>A0ABS4JGQ7_9BACL</name>
<gene>
    <name evidence="1" type="ORF">J2Z69_001940</name>
</gene>
<proteinExistence type="predicted"/>
<dbReference type="Proteomes" id="UP001519288">
    <property type="component" value="Unassembled WGS sequence"/>
</dbReference>
<accession>A0ABS4JGQ7</accession>
<reference evidence="1 2" key="1">
    <citation type="submission" date="2021-03" db="EMBL/GenBank/DDBJ databases">
        <title>Genomic Encyclopedia of Type Strains, Phase IV (KMG-IV): sequencing the most valuable type-strain genomes for metagenomic binning, comparative biology and taxonomic classification.</title>
        <authorList>
            <person name="Goeker M."/>
        </authorList>
    </citation>
    <scope>NUCLEOTIDE SEQUENCE [LARGE SCALE GENOMIC DNA]</scope>
    <source>
        <strain evidence="1 2">DSM 26806</strain>
    </source>
</reference>
<organism evidence="1 2">
    <name type="scientific">Paenibacillus shirakamiensis</name>
    <dbReference type="NCBI Taxonomy" id="1265935"/>
    <lineage>
        <taxon>Bacteria</taxon>
        <taxon>Bacillati</taxon>
        <taxon>Bacillota</taxon>
        <taxon>Bacilli</taxon>
        <taxon>Bacillales</taxon>
        <taxon>Paenibacillaceae</taxon>
        <taxon>Paenibacillus</taxon>
    </lineage>
</organism>
<sequence length="78" mass="9034">MDGEQLETTPKQRFRSVILNGVFRLNSALLSEFQIHCLAEIRILIFCDDRPLSEGVFYQDPYIVFISVHKFKIASKSI</sequence>
<protein>
    <submittedName>
        <fullName evidence="1">Uncharacterized protein</fullName>
    </submittedName>
</protein>
<comment type="caution">
    <text evidence="1">The sequence shown here is derived from an EMBL/GenBank/DDBJ whole genome shotgun (WGS) entry which is preliminary data.</text>
</comment>
<dbReference type="EMBL" id="JAGGLD010000003">
    <property type="protein sequence ID" value="MBP2000897.1"/>
    <property type="molecule type" value="Genomic_DNA"/>
</dbReference>
<keyword evidence="2" id="KW-1185">Reference proteome</keyword>
<evidence type="ECO:0000313" key="2">
    <source>
        <dbReference type="Proteomes" id="UP001519288"/>
    </source>
</evidence>
<evidence type="ECO:0000313" key="1">
    <source>
        <dbReference type="EMBL" id="MBP2000897.1"/>
    </source>
</evidence>